<gene>
    <name evidence="3" type="ORF">CLV98_10523</name>
</gene>
<organism evidence="3 4">
    <name type="scientific">Dyadobacter jejuensis</name>
    <dbReference type="NCBI Taxonomy" id="1082580"/>
    <lineage>
        <taxon>Bacteria</taxon>
        <taxon>Pseudomonadati</taxon>
        <taxon>Bacteroidota</taxon>
        <taxon>Cytophagia</taxon>
        <taxon>Cytophagales</taxon>
        <taxon>Spirosomataceae</taxon>
        <taxon>Dyadobacter</taxon>
    </lineage>
</organism>
<proteinExistence type="predicted"/>
<dbReference type="AlphaFoldDB" id="A0A316AJB5"/>
<evidence type="ECO:0000259" key="2">
    <source>
        <dbReference type="Pfam" id="PF14240"/>
    </source>
</evidence>
<evidence type="ECO:0000256" key="1">
    <source>
        <dbReference type="SAM" id="MobiDB-lite"/>
    </source>
</evidence>
<feature type="compositionally biased region" description="Gly residues" evidence="1">
    <location>
        <begin position="211"/>
        <end position="220"/>
    </location>
</feature>
<evidence type="ECO:0000313" key="3">
    <source>
        <dbReference type="EMBL" id="PWJ57843.1"/>
    </source>
</evidence>
<accession>A0A316AJB5</accession>
<feature type="region of interest" description="Disordered" evidence="1">
    <location>
        <begin position="187"/>
        <end position="220"/>
    </location>
</feature>
<dbReference type="OrthoDB" id="9796530at2"/>
<dbReference type="EMBL" id="QGDT01000005">
    <property type="protein sequence ID" value="PWJ57843.1"/>
    <property type="molecule type" value="Genomic_DNA"/>
</dbReference>
<reference evidence="3 4" key="1">
    <citation type="submission" date="2018-03" db="EMBL/GenBank/DDBJ databases">
        <title>Genomic Encyclopedia of Archaeal and Bacterial Type Strains, Phase II (KMG-II): from individual species to whole genera.</title>
        <authorList>
            <person name="Goeker M."/>
        </authorList>
    </citation>
    <scope>NUCLEOTIDE SEQUENCE [LARGE SCALE GENOMIC DNA]</scope>
    <source>
        <strain evidence="3 4">DSM 100346</strain>
    </source>
</reference>
<dbReference type="Proteomes" id="UP000245880">
    <property type="component" value="Unassembled WGS sequence"/>
</dbReference>
<dbReference type="InterPro" id="IPR025924">
    <property type="entry name" value="YHYH_dom"/>
</dbReference>
<keyword evidence="4" id="KW-1185">Reference proteome</keyword>
<comment type="caution">
    <text evidence="3">The sequence shown here is derived from an EMBL/GenBank/DDBJ whole genome shotgun (WGS) entry which is preliminary data.</text>
</comment>
<name>A0A316AJB5_9BACT</name>
<dbReference type="RefSeq" id="WP_109674475.1">
    <property type="nucleotide sequence ID" value="NZ_QGDT01000005.1"/>
</dbReference>
<feature type="domain" description="YHYH" evidence="2">
    <location>
        <begin position="224"/>
        <end position="297"/>
    </location>
</feature>
<dbReference type="Pfam" id="PF14240">
    <property type="entry name" value="YHYH"/>
    <property type="match status" value="1"/>
</dbReference>
<protein>
    <submittedName>
        <fullName evidence="3">YHYH protein</fullName>
    </submittedName>
</protein>
<sequence length="351" mass="38309">MNEKHAKSALTYLSALMMVSTLMCSSTNNYNSDSEDQIIPVNPEYFIEEGLLEPITKVEYQLSDGTTALCYKIVTNSTPTDHQMGPWCPTHLDDGADKGGIWMEGGKIYDVDGAFIKNLSTFYKDAKWKLYQEDGTINITDSKEACEAAARPDVDPAYYNYCVQCLPSYTESIKQVFYIPITPMAAPPPTDQNNHRPSAAHAVRGDRPRRGQGGPPGGGGGASIIGIAFNGVNFDPPAPTADILKHYTLAPLDDSGGHINPHAGYHYHAATGNTKKIKQKDVHAAMIGYAMDGYGLFELLDEKDQEPVGLDELRGHYDKVRGYHYHVGPAGGNKFINGFKGKTGGYTATFQ</sequence>
<evidence type="ECO:0000313" key="4">
    <source>
        <dbReference type="Proteomes" id="UP000245880"/>
    </source>
</evidence>